<accession>A0ABN7WLZ9</accession>
<protein>
    <submittedName>
        <fullName evidence="1">14934_t:CDS:1</fullName>
    </submittedName>
</protein>
<name>A0ABN7WLZ9_GIGMA</name>
<feature type="non-terminal residue" evidence="1">
    <location>
        <position position="1"/>
    </location>
</feature>
<evidence type="ECO:0000313" key="1">
    <source>
        <dbReference type="EMBL" id="CAG8835619.1"/>
    </source>
</evidence>
<evidence type="ECO:0000313" key="2">
    <source>
        <dbReference type="Proteomes" id="UP000789901"/>
    </source>
</evidence>
<proteinExistence type="predicted"/>
<feature type="non-terminal residue" evidence="1">
    <location>
        <position position="70"/>
    </location>
</feature>
<dbReference type="Proteomes" id="UP000789901">
    <property type="component" value="Unassembled WGS sequence"/>
</dbReference>
<organism evidence="1 2">
    <name type="scientific">Gigaspora margarita</name>
    <dbReference type="NCBI Taxonomy" id="4874"/>
    <lineage>
        <taxon>Eukaryota</taxon>
        <taxon>Fungi</taxon>
        <taxon>Fungi incertae sedis</taxon>
        <taxon>Mucoromycota</taxon>
        <taxon>Glomeromycotina</taxon>
        <taxon>Glomeromycetes</taxon>
        <taxon>Diversisporales</taxon>
        <taxon>Gigasporaceae</taxon>
        <taxon>Gigaspora</taxon>
    </lineage>
</organism>
<dbReference type="EMBL" id="CAJVQB010051833">
    <property type="protein sequence ID" value="CAG8835619.1"/>
    <property type="molecule type" value="Genomic_DNA"/>
</dbReference>
<reference evidence="1 2" key="1">
    <citation type="submission" date="2021-06" db="EMBL/GenBank/DDBJ databases">
        <authorList>
            <person name="Kallberg Y."/>
            <person name="Tangrot J."/>
            <person name="Rosling A."/>
        </authorList>
    </citation>
    <scope>NUCLEOTIDE SEQUENCE [LARGE SCALE GENOMIC DNA]</scope>
    <source>
        <strain evidence="1 2">120-4 pot B 10/14</strain>
    </source>
</reference>
<keyword evidence="2" id="KW-1185">Reference proteome</keyword>
<comment type="caution">
    <text evidence="1">The sequence shown here is derived from an EMBL/GenBank/DDBJ whole genome shotgun (WGS) entry which is preliminary data.</text>
</comment>
<gene>
    <name evidence="1" type="ORF">GMARGA_LOCUS32665</name>
</gene>
<sequence length="70" mass="8009">TFKRWIQIENLALYLTDISADSNKDKLREKPVCHTINTGQAKSTKQRACHAAPDEHEFLQKKISTILEQG</sequence>